<dbReference type="STRING" id="1385511.GCA_000425225_01410"/>
<keyword evidence="1 2" id="KW-0732">Signal</keyword>
<name>A0A0A5I6I8_9BACI</name>
<dbReference type="SUPFAM" id="SSF50685">
    <property type="entry name" value="Barwin-like endoglucanases"/>
    <property type="match status" value="1"/>
</dbReference>
<dbReference type="SMART" id="SM00257">
    <property type="entry name" value="LysM"/>
    <property type="match status" value="2"/>
</dbReference>
<feature type="domain" description="LysM" evidence="3">
    <location>
        <begin position="83"/>
        <end position="126"/>
    </location>
</feature>
<evidence type="ECO:0000256" key="2">
    <source>
        <dbReference type="SAM" id="SignalP"/>
    </source>
</evidence>
<dbReference type="PANTHER" id="PTHR39160:SF4">
    <property type="entry name" value="RESUSCITATION-PROMOTING FACTOR RPFB"/>
    <property type="match status" value="1"/>
</dbReference>
<keyword evidence="5" id="KW-1185">Reference proteome</keyword>
<feature type="signal peptide" evidence="2">
    <location>
        <begin position="1"/>
        <end position="24"/>
    </location>
</feature>
<dbReference type="CDD" id="cd22786">
    <property type="entry name" value="DPBB_YuiC-like"/>
    <property type="match status" value="1"/>
</dbReference>
<reference evidence="4 5" key="1">
    <citation type="submission" date="2013-08" db="EMBL/GenBank/DDBJ databases">
        <authorList>
            <person name="Huang J."/>
            <person name="Wang G."/>
        </authorList>
    </citation>
    <scope>NUCLEOTIDE SEQUENCE [LARGE SCALE GENOMIC DNA]</scope>
    <source>
        <strain evidence="4 5">BH030004</strain>
    </source>
</reference>
<dbReference type="EMBL" id="AVPF01000002">
    <property type="protein sequence ID" value="KGX91437.1"/>
    <property type="molecule type" value="Genomic_DNA"/>
</dbReference>
<dbReference type="GO" id="GO:0009254">
    <property type="term" value="P:peptidoglycan turnover"/>
    <property type="evidence" value="ECO:0007669"/>
    <property type="project" value="InterPro"/>
</dbReference>
<dbReference type="GO" id="GO:0004553">
    <property type="term" value="F:hydrolase activity, hydrolyzing O-glycosyl compounds"/>
    <property type="evidence" value="ECO:0007669"/>
    <property type="project" value="InterPro"/>
</dbReference>
<dbReference type="InterPro" id="IPR036779">
    <property type="entry name" value="LysM_dom_sf"/>
</dbReference>
<dbReference type="RefSeq" id="WP_027445754.1">
    <property type="nucleotide sequence ID" value="NZ_AULJ01000013.1"/>
</dbReference>
<dbReference type="Gene3D" id="3.10.350.10">
    <property type="entry name" value="LysM domain"/>
    <property type="match status" value="2"/>
</dbReference>
<dbReference type="PANTHER" id="PTHR39160">
    <property type="entry name" value="CELL WALL-BINDING PROTEIN YOCH"/>
    <property type="match status" value="1"/>
</dbReference>
<dbReference type="OrthoDB" id="2691087at2"/>
<dbReference type="PROSITE" id="PS51782">
    <property type="entry name" value="LYSM"/>
    <property type="match status" value="2"/>
</dbReference>
<dbReference type="InterPro" id="IPR018392">
    <property type="entry name" value="LysM"/>
</dbReference>
<dbReference type="GO" id="GO:0019867">
    <property type="term" value="C:outer membrane"/>
    <property type="evidence" value="ECO:0007669"/>
    <property type="project" value="InterPro"/>
</dbReference>
<dbReference type="Pfam" id="PF06725">
    <property type="entry name" value="3D"/>
    <property type="match status" value="1"/>
</dbReference>
<protein>
    <submittedName>
        <fullName evidence="4">Peptidoglycan-binding protein</fullName>
    </submittedName>
</protein>
<dbReference type="InterPro" id="IPR036908">
    <property type="entry name" value="RlpA-like_sf"/>
</dbReference>
<feature type="chain" id="PRO_5002010316" evidence="2">
    <location>
        <begin position="25"/>
        <end position="234"/>
    </location>
</feature>
<evidence type="ECO:0000313" key="5">
    <source>
        <dbReference type="Proteomes" id="UP000030403"/>
    </source>
</evidence>
<evidence type="ECO:0000259" key="3">
    <source>
        <dbReference type="PROSITE" id="PS51782"/>
    </source>
</evidence>
<evidence type="ECO:0000256" key="1">
    <source>
        <dbReference type="ARBA" id="ARBA00022729"/>
    </source>
</evidence>
<sequence>MKKTIMSLATVAGLSAALTTNVYAAESIEVDPGDTLWGLSQTHDVSVANLKDWNNLDSNLIYPGDQLKVVPATTNTRVDSNSNSYTVQSGDTLWAISQNTGASVSQIKGWNGLQSNTIYPGQTLALSGGVETKETNDVARELEVSATAYTANCAGCSGVTATGINLLENPDKKVIAVDPDVIPLGTEVYVDGYGYAVAGDVGSAVNGNKIDVFIPSRQEALNWGRKQVTVQILK</sequence>
<dbReference type="AlphaFoldDB" id="A0A0A5I6I8"/>
<dbReference type="CDD" id="cd00118">
    <property type="entry name" value="LysM"/>
    <property type="match status" value="2"/>
</dbReference>
<dbReference type="Pfam" id="PF01476">
    <property type="entry name" value="LysM"/>
    <property type="match status" value="2"/>
</dbReference>
<feature type="domain" description="LysM" evidence="3">
    <location>
        <begin position="26"/>
        <end position="69"/>
    </location>
</feature>
<comment type="caution">
    <text evidence="4">The sequence shown here is derived from an EMBL/GenBank/DDBJ whole genome shotgun (WGS) entry which is preliminary data.</text>
</comment>
<dbReference type="SUPFAM" id="SSF54106">
    <property type="entry name" value="LysM domain"/>
    <property type="match status" value="2"/>
</dbReference>
<dbReference type="InterPro" id="IPR010611">
    <property type="entry name" value="3D_dom"/>
</dbReference>
<dbReference type="Proteomes" id="UP000030403">
    <property type="component" value="Unassembled WGS sequence"/>
</dbReference>
<dbReference type="Gene3D" id="2.40.40.10">
    <property type="entry name" value="RlpA-like domain"/>
    <property type="match status" value="1"/>
</dbReference>
<evidence type="ECO:0000313" key="4">
    <source>
        <dbReference type="EMBL" id="KGX91437.1"/>
    </source>
</evidence>
<dbReference type="InterPro" id="IPR051933">
    <property type="entry name" value="Resuscitation_pf_RpfB"/>
</dbReference>
<gene>
    <name evidence="4" type="ORF">N783_07725</name>
</gene>
<dbReference type="eggNOG" id="COG1388">
    <property type="taxonomic scope" value="Bacteria"/>
</dbReference>
<accession>A0A0A5I6I8</accession>
<dbReference type="eggNOG" id="COG3584">
    <property type="taxonomic scope" value="Bacteria"/>
</dbReference>
<proteinExistence type="predicted"/>
<organism evidence="4 5">
    <name type="scientific">Pontibacillus marinus BH030004 = DSM 16465</name>
    <dbReference type="NCBI Taxonomy" id="1385511"/>
    <lineage>
        <taxon>Bacteria</taxon>
        <taxon>Bacillati</taxon>
        <taxon>Bacillota</taxon>
        <taxon>Bacilli</taxon>
        <taxon>Bacillales</taxon>
        <taxon>Bacillaceae</taxon>
        <taxon>Pontibacillus</taxon>
    </lineage>
</organism>